<evidence type="ECO:0000259" key="6">
    <source>
        <dbReference type="PROSITE" id="PS51194"/>
    </source>
</evidence>
<dbReference type="PROSITE" id="PS51194">
    <property type="entry name" value="HELICASE_CTER"/>
    <property type="match status" value="1"/>
</dbReference>
<organism evidence="7 8">
    <name type="scientific">Pelagibacterium nitratireducens</name>
    <dbReference type="NCBI Taxonomy" id="1046114"/>
    <lineage>
        <taxon>Bacteria</taxon>
        <taxon>Pseudomonadati</taxon>
        <taxon>Pseudomonadota</taxon>
        <taxon>Alphaproteobacteria</taxon>
        <taxon>Hyphomicrobiales</taxon>
        <taxon>Devosiaceae</taxon>
        <taxon>Pelagibacterium</taxon>
    </lineage>
</organism>
<keyword evidence="3 7" id="KW-0347">Helicase</keyword>
<dbReference type="InterPro" id="IPR055206">
    <property type="entry name" value="DEXQc_SUV3"/>
</dbReference>
<dbReference type="SMART" id="SM00490">
    <property type="entry name" value="HELICc"/>
    <property type="match status" value="1"/>
</dbReference>
<gene>
    <name evidence="7" type="ORF">V6617_03135</name>
</gene>
<dbReference type="GO" id="GO:0004386">
    <property type="term" value="F:helicase activity"/>
    <property type="evidence" value="ECO:0007669"/>
    <property type="project" value="UniProtKB-KW"/>
</dbReference>
<dbReference type="Pfam" id="PF22527">
    <property type="entry name" value="DEXQc_Suv3"/>
    <property type="match status" value="1"/>
</dbReference>
<evidence type="ECO:0000256" key="3">
    <source>
        <dbReference type="ARBA" id="ARBA00022806"/>
    </source>
</evidence>
<dbReference type="PANTHER" id="PTHR12131">
    <property type="entry name" value="ATP-DEPENDENT RNA AND DNA HELICASE"/>
    <property type="match status" value="1"/>
</dbReference>
<dbReference type="RefSeq" id="WP_338609036.1">
    <property type="nucleotide sequence ID" value="NZ_CP146275.1"/>
</dbReference>
<evidence type="ECO:0000313" key="8">
    <source>
        <dbReference type="Proteomes" id="UP001369958"/>
    </source>
</evidence>
<dbReference type="Proteomes" id="UP001369958">
    <property type="component" value="Chromosome"/>
</dbReference>
<evidence type="ECO:0000256" key="2">
    <source>
        <dbReference type="ARBA" id="ARBA00022801"/>
    </source>
</evidence>
<dbReference type="Gene3D" id="3.40.50.300">
    <property type="entry name" value="P-loop containing nucleotide triphosphate hydrolases"/>
    <property type="match status" value="2"/>
</dbReference>
<dbReference type="SUPFAM" id="SSF52540">
    <property type="entry name" value="P-loop containing nucleoside triphosphate hydrolases"/>
    <property type="match status" value="2"/>
</dbReference>
<feature type="domain" description="Helicase C-terminal" evidence="6">
    <location>
        <begin position="156"/>
        <end position="309"/>
    </location>
</feature>
<keyword evidence="2" id="KW-0378">Hydrolase</keyword>
<feature type="compositionally biased region" description="Low complexity" evidence="5">
    <location>
        <begin position="821"/>
        <end position="843"/>
    </location>
</feature>
<dbReference type="EMBL" id="CP146275">
    <property type="protein sequence ID" value="WWT33478.1"/>
    <property type="molecule type" value="Genomic_DNA"/>
</dbReference>
<dbReference type="InterPro" id="IPR001650">
    <property type="entry name" value="Helicase_C-like"/>
</dbReference>
<proteinExistence type="predicted"/>
<feature type="compositionally biased region" description="Basic and acidic residues" evidence="5">
    <location>
        <begin position="914"/>
        <end position="938"/>
    </location>
</feature>
<protein>
    <submittedName>
        <fullName evidence="7">Helicase-related protein</fullName>
    </submittedName>
</protein>
<feature type="region of interest" description="Disordered" evidence="5">
    <location>
        <begin position="814"/>
        <end position="849"/>
    </location>
</feature>
<name>A0ABZ2I3I3_9HYPH</name>
<sequence>MTTTPSQAVKAVLGPTNTGKTHYAIERMLAYRSGVIGLPLRLLAREVYNRVVERVGESAVALVTGEERIVPKAARYWVATVEAMPTDMMADFLAIDEIQTAIDFDRGHVFTDRLLHARGRAETLLLGAQTMEPVIRRLLPHADITFRPRFSQLSWAGSRKISRLPRRSAIVAFSASEVYAIAELLRRERGGAAVVMGSLSPRTRNAQVDLFQNGDVEFLVATDAIGMGLNLDVTHVAFASDSKYDGRQFRPLTPAEIGQIAGRAGRHMRDGTFGVTGGTDPFDEETIAALEAHDFAPVKQLQWRNRDLDFSSLTALHASLEVTPEHPALTRVPVATDQRALEFLLRREEGQLANSRERTELAWACCQIPDFRDISPAAHGEIVTRIFSGLALAGRIDADWIAEQVRFCDNTVGDIDTLSNRIRQIRTWTFISNRRNWLEDPTHWQKTTRAIEDALSDALHERLIQRFVDRRTSVLMRHLRDKQMVSPEITENGELAIEGHIIGTIEGFRFTLSRIDGEADSKNLRSAATSVVAPEIAKRADRLAGAPNEEFVLATDGVIRWRGEVVAELAEGATLFAPRIIILADESLSGPDLEKVDDRLSLWLRHHINTQLEQVIALLEPAELEGAARGIAFRLAENLGIIARPEIAEEVKALDQDTRAKLRKLGVKFGAHHIYLPLTLKPAPRELALILWGLKHGGVRQPGISELPHIILSGRTSFPIDPTFDRRLYEVAGFKVAGERIVRVDILERLADIIRPLVAYDANRPVDTPPPEGAAEANGFRVTVEMTSLLGCAGEDFASILKSLGYRLRRTPKVPAETTSAEPMPAADPATAETPAADTAQAESAPAEPIAQTAVAEAALEGAPVEAVAEGVADEPVPAPEATADSEPVPAAAEADAAVPAEPEFDEVWFPAGRRPERTRPERNKREGNRPPRPEGQQRFKGKGGKPGQPGKGGHQDNRANERPRPERREKPIDPDSPFAALAALKTRK</sequence>
<evidence type="ECO:0000256" key="4">
    <source>
        <dbReference type="ARBA" id="ARBA00022840"/>
    </source>
</evidence>
<evidence type="ECO:0000313" key="7">
    <source>
        <dbReference type="EMBL" id="WWT33478.1"/>
    </source>
</evidence>
<dbReference type="Pfam" id="PF00271">
    <property type="entry name" value="Helicase_C"/>
    <property type="match status" value="1"/>
</dbReference>
<feature type="compositionally biased region" description="Basic and acidic residues" evidence="5">
    <location>
        <begin position="954"/>
        <end position="974"/>
    </location>
</feature>
<dbReference type="PANTHER" id="PTHR12131:SF1">
    <property type="entry name" value="ATP-DEPENDENT RNA HELICASE SUPV3L1, MITOCHONDRIAL-RELATED"/>
    <property type="match status" value="1"/>
</dbReference>
<evidence type="ECO:0000256" key="1">
    <source>
        <dbReference type="ARBA" id="ARBA00022741"/>
    </source>
</evidence>
<keyword evidence="4" id="KW-0067">ATP-binding</keyword>
<dbReference type="InterPro" id="IPR027417">
    <property type="entry name" value="P-loop_NTPase"/>
</dbReference>
<reference evidence="7 8" key="1">
    <citation type="submission" date="2024-02" db="EMBL/GenBank/DDBJ databases">
        <title>Complete genome sequence of Pelagibacterium nitratireducens ZH15.</title>
        <authorList>
            <person name="Zhao L.H."/>
        </authorList>
    </citation>
    <scope>NUCLEOTIDE SEQUENCE [LARGE SCALE GENOMIC DNA]</scope>
    <source>
        <strain evidence="7 8">ZH15</strain>
    </source>
</reference>
<feature type="compositionally biased region" description="Low complexity" evidence="5">
    <location>
        <begin position="877"/>
        <end position="902"/>
    </location>
</feature>
<feature type="region of interest" description="Disordered" evidence="5">
    <location>
        <begin position="877"/>
        <end position="989"/>
    </location>
</feature>
<accession>A0ABZ2I3I3</accession>
<evidence type="ECO:0000256" key="5">
    <source>
        <dbReference type="SAM" id="MobiDB-lite"/>
    </source>
</evidence>
<keyword evidence="8" id="KW-1185">Reference proteome</keyword>
<dbReference type="InterPro" id="IPR050699">
    <property type="entry name" value="RNA-DNA_Helicase"/>
</dbReference>
<keyword evidence="1" id="KW-0547">Nucleotide-binding</keyword>